<dbReference type="VEuPathDB" id="FungiDB:AJ78_04536"/>
<dbReference type="PANTHER" id="PTHR47787">
    <property type="entry name" value="CENTROMERE-BINDING PROTEIN 1"/>
    <property type="match status" value="1"/>
</dbReference>
<gene>
    <name evidence="6" type="ORF">AJ78_04536</name>
    <name evidence="5" type="ORF">AJ78_05234</name>
</gene>
<comment type="caution">
    <text evidence="5">The sequence shown here is derived from an EMBL/GenBank/DDBJ whole genome shotgun (WGS) entry which is preliminary data.</text>
</comment>
<dbReference type="InterPro" id="IPR036638">
    <property type="entry name" value="HLH_DNA-bd_sf"/>
</dbReference>
<dbReference type="CDD" id="cd11398">
    <property type="entry name" value="bHLHzip_scCBP1"/>
    <property type="match status" value="1"/>
</dbReference>
<dbReference type="GO" id="GO:0003700">
    <property type="term" value="F:DNA-binding transcription factor activity"/>
    <property type="evidence" value="ECO:0007669"/>
    <property type="project" value="InterPro"/>
</dbReference>
<feature type="domain" description="BHLH" evidence="4">
    <location>
        <begin position="160"/>
        <end position="208"/>
    </location>
</feature>
<evidence type="ECO:0000259" key="4">
    <source>
        <dbReference type="PROSITE" id="PS50888"/>
    </source>
</evidence>
<organism evidence="5 7">
    <name type="scientific">Emergomyces pasteurianus Ep9510</name>
    <dbReference type="NCBI Taxonomy" id="1447872"/>
    <lineage>
        <taxon>Eukaryota</taxon>
        <taxon>Fungi</taxon>
        <taxon>Dikarya</taxon>
        <taxon>Ascomycota</taxon>
        <taxon>Pezizomycotina</taxon>
        <taxon>Eurotiomycetes</taxon>
        <taxon>Eurotiomycetidae</taxon>
        <taxon>Onygenales</taxon>
        <taxon>Ajellomycetaceae</taxon>
        <taxon>Emergomyces</taxon>
    </lineage>
</organism>
<sequence>MSDQQMNPTDGSTGSNKRKREMMDAGDGQRMTRSAHGQNSNGNLHGYDTHGLPTNTTELSQIDQQLLQHVGNQNGVPDDNAMTAKAALAAHSPQSKYPPPDPSFENNAALAHGLAFTDDVNQVPMTNMQGHSTAAAVYAAREAQNINPKPTVGSAEWHTIRKNNHKEVERRRRETINEGINEIAKMVPGCEKAKGSILQRAIHYINKLQDEAKDMAARWDTANMTTNHALAEISAQNTKLKGEVNRRGEVASKWIQRCRDAGLEFDDYEDEKDLGLLDVDDGGEQQQQQQHHQQQQQQQHHHHQHEQQHQVVGDQGPPGGQGQE</sequence>
<proteinExistence type="predicted"/>
<dbReference type="PROSITE" id="PS50888">
    <property type="entry name" value="BHLH"/>
    <property type="match status" value="1"/>
</dbReference>
<protein>
    <recommendedName>
        <fullName evidence="4">BHLH domain-containing protein</fullName>
    </recommendedName>
</protein>
<dbReference type="AlphaFoldDB" id="A0A1J9PD11"/>
<keyword evidence="7" id="KW-1185">Reference proteome</keyword>
<name>A0A1J9PD11_9EURO</name>
<keyword evidence="2" id="KW-0539">Nucleus</keyword>
<accession>A0A1J9PD11</accession>
<dbReference type="GO" id="GO:0005634">
    <property type="term" value="C:nucleus"/>
    <property type="evidence" value="ECO:0007669"/>
    <property type="project" value="TreeGrafter"/>
</dbReference>
<evidence type="ECO:0000256" key="2">
    <source>
        <dbReference type="ARBA" id="ARBA00023242"/>
    </source>
</evidence>
<dbReference type="SMART" id="SM00353">
    <property type="entry name" value="HLH"/>
    <property type="match status" value="1"/>
</dbReference>
<feature type="region of interest" description="Disordered" evidence="3">
    <location>
        <begin position="275"/>
        <end position="324"/>
    </location>
</feature>
<dbReference type="OrthoDB" id="71302at2759"/>
<dbReference type="EMBL" id="LGRN01000221">
    <property type="protein sequence ID" value="OJD14409.1"/>
    <property type="molecule type" value="Genomic_DNA"/>
</dbReference>
<evidence type="ECO:0000256" key="3">
    <source>
        <dbReference type="SAM" id="MobiDB-lite"/>
    </source>
</evidence>
<evidence type="ECO:0000313" key="6">
    <source>
        <dbReference type="EMBL" id="OJD15205.1"/>
    </source>
</evidence>
<feature type="compositionally biased region" description="Low complexity" evidence="3">
    <location>
        <begin position="284"/>
        <end position="298"/>
    </location>
</feature>
<keyword evidence="1" id="KW-0238">DNA-binding</keyword>
<dbReference type="InterPro" id="IPR047206">
    <property type="entry name" value="bHLHzip_scCBP1-like"/>
</dbReference>
<evidence type="ECO:0000313" key="5">
    <source>
        <dbReference type="EMBL" id="OJD14409.1"/>
    </source>
</evidence>
<dbReference type="Gene3D" id="4.10.280.10">
    <property type="entry name" value="Helix-loop-helix DNA-binding domain"/>
    <property type="match status" value="1"/>
</dbReference>
<dbReference type="SUPFAM" id="SSF47459">
    <property type="entry name" value="HLH, helix-loop-helix DNA-binding domain"/>
    <property type="match status" value="1"/>
</dbReference>
<evidence type="ECO:0000256" key="1">
    <source>
        <dbReference type="ARBA" id="ARBA00023125"/>
    </source>
</evidence>
<dbReference type="Proteomes" id="UP000182235">
    <property type="component" value="Unassembled WGS sequence"/>
</dbReference>
<feature type="compositionally biased region" description="Polar residues" evidence="3">
    <location>
        <begin position="31"/>
        <end position="43"/>
    </location>
</feature>
<dbReference type="GO" id="GO:0046983">
    <property type="term" value="F:protein dimerization activity"/>
    <property type="evidence" value="ECO:0007669"/>
    <property type="project" value="InterPro"/>
</dbReference>
<feature type="region of interest" description="Disordered" evidence="3">
    <location>
        <begin position="1"/>
        <end position="55"/>
    </location>
</feature>
<dbReference type="VEuPathDB" id="FungiDB:AJ78_05234"/>
<dbReference type="PANTHER" id="PTHR47787:SF1">
    <property type="entry name" value="CENTROMERE-BINDING PROTEIN 1"/>
    <property type="match status" value="1"/>
</dbReference>
<dbReference type="EMBL" id="LGRN01000170">
    <property type="protein sequence ID" value="OJD15205.1"/>
    <property type="molecule type" value="Genomic_DNA"/>
</dbReference>
<dbReference type="STRING" id="1447872.A0A1J9PD11"/>
<dbReference type="GO" id="GO:0003677">
    <property type="term" value="F:DNA binding"/>
    <property type="evidence" value="ECO:0007669"/>
    <property type="project" value="UniProtKB-KW"/>
</dbReference>
<dbReference type="InterPro" id="IPR011598">
    <property type="entry name" value="bHLH_dom"/>
</dbReference>
<dbReference type="Pfam" id="PF00010">
    <property type="entry name" value="HLH"/>
    <property type="match status" value="1"/>
</dbReference>
<feature type="compositionally biased region" description="Polar residues" evidence="3">
    <location>
        <begin position="1"/>
        <end position="15"/>
    </location>
</feature>
<evidence type="ECO:0000313" key="7">
    <source>
        <dbReference type="Proteomes" id="UP000182235"/>
    </source>
</evidence>
<reference evidence="5 7" key="1">
    <citation type="submission" date="2015-07" db="EMBL/GenBank/DDBJ databases">
        <title>Emmonsia species relationships and genome sequence.</title>
        <authorList>
            <consortium name="The Broad Institute Genomics Platform"/>
            <person name="Cuomo C.A."/>
            <person name="Munoz J.F."/>
            <person name="Imamovic A."/>
            <person name="Priest M.E."/>
            <person name="Young S."/>
            <person name="Clay O.K."/>
            <person name="McEwen J.G."/>
        </authorList>
    </citation>
    <scope>NUCLEOTIDE SEQUENCE [LARGE SCALE GENOMIC DNA]</scope>
    <source>
        <strain evidence="5 7">UAMH 9510</strain>
    </source>
</reference>